<evidence type="ECO:0000313" key="3">
    <source>
        <dbReference type="Proteomes" id="UP000623467"/>
    </source>
</evidence>
<organism evidence="2 3">
    <name type="scientific">Mycena sanguinolenta</name>
    <dbReference type="NCBI Taxonomy" id="230812"/>
    <lineage>
        <taxon>Eukaryota</taxon>
        <taxon>Fungi</taxon>
        <taxon>Dikarya</taxon>
        <taxon>Basidiomycota</taxon>
        <taxon>Agaricomycotina</taxon>
        <taxon>Agaricomycetes</taxon>
        <taxon>Agaricomycetidae</taxon>
        <taxon>Agaricales</taxon>
        <taxon>Marasmiineae</taxon>
        <taxon>Mycenaceae</taxon>
        <taxon>Mycena</taxon>
    </lineage>
</organism>
<dbReference type="Proteomes" id="UP000623467">
    <property type="component" value="Unassembled WGS sequence"/>
</dbReference>
<evidence type="ECO:0000313" key="2">
    <source>
        <dbReference type="EMBL" id="KAF7357164.1"/>
    </source>
</evidence>
<gene>
    <name evidence="2" type="ORF">MSAN_01311100</name>
</gene>
<dbReference type="OrthoDB" id="10458927at2759"/>
<keyword evidence="1" id="KW-0732">Signal</keyword>
<name>A0A8H6YDU1_9AGAR</name>
<evidence type="ECO:0000256" key="1">
    <source>
        <dbReference type="SAM" id="SignalP"/>
    </source>
</evidence>
<evidence type="ECO:0008006" key="4">
    <source>
        <dbReference type="Google" id="ProtNLM"/>
    </source>
</evidence>
<proteinExistence type="predicted"/>
<feature type="signal peptide" evidence="1">
    <location>
        <begin position="1"/>
        <end position="17"/>
    </location>
</feature>
<dbReference type="AlphaFoldDB" id="A0A8H6YDU1"/>
<accession>A0A8H6YDU1</accession>
<protein>
    <recommendedName>
        <fullName evidence="4">RxLR effector protein</fullName>
    </recommendedName>
</protein>
<keyword evidence="3" id="KW-1185">Reference proteome</keyword>
<sequence>MRFSILASLALLAVAHASPLVPRNTPIRSEADFSAASPADRLAFLMGINPANVNTTEAQREAIAQDPGVKKMLGGRTLTNEGIVEWLKNFQAKHKGGKQ</sequence>
<dbReference type="EMBL" id="JACAZH010000010">
    <property type="protein sequence ID" value="KAF7357164.1"/>
    <property type="molecule type" value="Genomic_DNA"/>
</dbReference>
<comment type="caution">
    <text evidence="2">The sequence shown here is derived from an EMBL/GenBank/DDBJ whole genome shotgun (WGS) entry which is preliminary data.</text>
</comment>
<reference evidence="2" key="1">
    <citation type="submission" date="2020-05" db="EMBL/GenBank/DDBJ databases">
        <title>Mycena genomes resolve the evolution of fungal bioluminescence.</title>
        <authorList>
            <person name="Tsai I.J."/>
        </authorList>
    </citation>
    <scope>NUCLEOTIDE SEQUENCE</scope>
    <source>
        <strain evidence="2">160909Yilan</strain>
    </source>
</reference>
<feature type="chain" id="PRO_5033990397" description="RxLR effector protein" evidence="1">
    <location>
        <begin position="18"/>
        <end position="99"/>
    </location>
</feature>